<evidence type="ECO:0000256" key="18">
    <source>
        <dbReference type="ARBA" id="ARBA00023128"/>
    </source>
</evidence>
<evidence type="ECO:0000256" key="9">
    <source>
        <dbReference type="ARBA" id="ARBA00022723"/>
    </source>
</evidence>
<comment type="cofactor">
    <cofactor evidence="2">
        <name>FAD</name>
        <dbReference type="ChEBI" id="CHEBI:57692"/>
    </cofactor>
</comment>
<keyword evidence="13" id="KW-0249">Electron transport</keyword>
<evidence type="ECO:0000256" key="7">
    <source>
        <dbReference type="ARBA" id="ARBA00022448"/>
    </source>
</evidence>
<dbReference type="Pfam" id="PF21162">
    <property type="entry name" value="ETFQO_UQ-bd"/>
    <property type="match status" value="2"/>
</dbReference>
<dbReference type="Proteomes" id="UP000593576">
    <property type="component" value="Unassembled WGS sequence"/>
</dbReference>
<protein>
    <recommendedName>
        <fullName evidence="6">Electron transfer flavoprotein-ubiquinone oxidoreductase, mitochondrial</fullName>
        <ecNumber evidence="5">1.5.5.1</ecNumber>
    </recommendedName>
</protein>
<evidence type="ECO:0000259" key="22">
    <source>
        <dbReference type="Pfam" id="PF21162"/>
    </source>
</evidence>
<evidence type="ECO:0000256" key="14">
    <source>
        <dbReference type="ARBA" id="ARBA00023002"/>
    </source>
</evidence>
<evidence type="ECO:0000256" key="2">
    <source>
        <dbReference type="ARBA" id="ARBA00001974"/>
    </source>
</evidence>
<dbReference type="GO" id="GO:0051536">
    <property type="term" value="F:iron-sulfur cluster binding"/>
    <property type="evidence" value="ECO:0007669"/>
    <property type="project" value="UniProtKB-KW"/>
</dbReference>
<evidence type="ECO:0000256" key="12">
    <source>
        <dbReference type="ARBA" id="ARBA00022946"/>
    </source>
</evidence>
<dbReference type="OrthoDB" id="437331at2759"/>
<evidence type="ECO:0000256" key="8">
    <source>
        <dbReference type="ARBA" id="ARBA00022630"/>
    </source>
</evidence>
<evidence type="ECO:0000256" key="3">
    <source>
        <dbReference type="ARBA" id="ARBA00004273"/>
    </source>
</evidence>
<proteinExistence type="inferred from homology"/>
<evidence type="ECO:0000256" key="15">
    <source>
        <dbReference type="ARBA" id="ARBA00023004"/>
    </source>
</evidence>
<evidence type="ECO:0000256" key="17">
    <source>
        <dbReference type="ARBA" id="ARBA00023075"/>
    </source>
</evidence>
<keyword evidence="11" id="KW-0274">FAD</keyword>
<keyword evidence="12" id="KW-0809">Transit peptide</keyword>
<organism evidence="23 24">
    <name type="scientific">Gossypium schwendimanii</name>
    <name type="common">Cotton</name>
    <dbReference type="NCBI Taxonomy" id="34291"/>
    <lineage>
        <taxon>Eukaryota</taxon>
        <taxon>Viridiplantae</taxon>
        <taxon>Streptophyta</taxon>
        <taxon>Embryophyta</taxon>
        <taxon>Tracheophyta</taxon>
        <taxon>Spermatophyta</taxon>
        <taxon>Magnoliopsida</taxon>
        <taxon>eudicotyledons</taxon>
        <taxon>Gunneridae</taxon>
        <taxon>Pentapetalae</taxon>
        <taxon>rosids</taxon>
        <taxon>malvids</taxon>
        <taxon>Malvales</taxon>
        <taxon>Malvaceae</taxon>
        <taxon>Malvoideae</taxon>
        <taxon>Gossypium</taxon>
    </lineage>
</organism>
<evidence type="ECO:0000259" key="21">
    <source>
        <dbReference type="Pfam" id="PF05187"/>
    </source>
</evidence>
<dbReference type="GO" id="GO:0046872">
    <property type="term" value="F:metal ion binding"/>
    <property type="evidence" value="ECO:0007669"/>
    <property type="project" value="UniProtKB-KW"/>
</dbReference>
<dbReference type="GO" id="GO:0005743">
    <property type="term" value="C:mitochondrial inner membrane"/>
    <property type="evidence" value="ECO:0007669"/>
    <property type="project" value="UniProtKB-SubCell"/>
</dbReference>
<dbReference type="SUPFAM" id="SSF51905">
    <property type="entry name" value="FAD/NAD(P)-binding domain"/>
    <property type="match status" value="1"/>
</dbReference>
<dbReference type="FunFam" id="3.30.70.20:FF:000015">
    <property type="entry name" value="Electron transfer flavoprotein-ubiquinone oxidoreductase"/>
    <property type="match status" value="1"/>
</dbReference>
<keyword evidence="14" id="KW-0560">Oxidoreductase</keyword>
<feature type="domain" description="ETF-QO/FixC ubiquinone-binding" evidence="22">
    <location>
        <begin position="401"/>
        <end position="449"/>
    </location>
</feature>
<comment type="cofactor">
    <cofactor evidence="1">
        <name>[4Fe-4S] cluster</name>
        <dbReference type="ChEBI" id="CHEBI:49883"/>
    </cofactor>
</comment>
<keyword evidence="7" id="KW-0813">Transport</keyword>
<comment type="catalytic activity">
    <reaction evidence="20">
        <text>a ubiquinone + reduced [electron-transfer flavoprotein] = a ubiquinol + oxidized [electron-transfer flavoprotein] + H(+)</text>
        <dbReference type="Rhea" id="RHEA:24052"/>
        <dbReference type="Rhea" id="RHEA-COMP:9565"/>
        <dbReference type="Rhea" id="RHEA-COMP:9566"/>
        <dbReference type="Rhea" id="RHEA-COMP:10685"/>
        <dbReference type="Rhea" id="RHEA-COMP:10686"/>
        <dbReference type="ChEBI" id="CHEBI:15378"/>
        <dbReference type="ChEBI" id="CHEBI:16389"/>
        <dbReference type="ChEBI" id="CHEBI:17976"/>
        <dbReference type="ChEBI" id="CHEBI:57692"/>
        <dbReference type="ChEBI" id="CHEBI:58307"/>
        <dbReference type="EC" id="1.5.5.1"/>
    </reaction>
</comment>
<keyword evidence="9" id="KW-0479">Metal-binding</keyword>
<dbReference type="Gene3D" id="3.30.70.20">
    <property type="match status" value="1"/>
</dbReference>
<dbReference type="AlphaFoldDB" id="A0A7J9MKF3"/>
<keyword evidence="17" id="KW-0830">Ubiquinone</keyword>
<dbReference type="Gene3D" id="3.50.50.60">
    <property type="entry name" value="FAD/NAD(P)-binding domain"/>
    <property type="match status" value="2"/>
</dbReference>
<evidence type="ECO:0000256" key="1">
    <source>
        <dbReference type="ARBA" id="ARBA00001966"/>
    </source>
</evidence>
<dbReference type="InterPro" id="IPR007859">
    <property type="entry name" value="ETF-QO/FixX_C"/>
</dbReference>
<evidence type="ECO:0000256" key="20">
    <source>
        <dbReference type="ARBA" id="ARBA00052682"/>
    </source>
</evidence>
<dbReference type="EMBL" id="JABFAF010000011">
    <property type="protein sequence ID" value="MBA0871438.1"/>
    <property type="molecule type" value="Genomic_DNA"/>
</dbReference>
<keyword evidence="19" id="KW-0472">Membrane</keyword>
<keyword evidence="8" id="KW-0285">Flavoprotein</keyword>
<dbReference type="SUPFAM" id="SSF54862">
    <property type="entry name" value="4Fe-4S ferredoxins"/>
    <property type="match status" value="1"/>
</dbReference>
<dbReference type="InterPro" id="IPR040156">
    <property type="entry name" value="ETF-QO"/>
</dbReference>
<dbReference type="InterPro" id="IPR049398">
    <property type="entry name" value="ETF-QO/FixC_UQ-bd"/>
</dbReference>
<evidence type="ECO:0000256" key="6">
    <source>
        <dbReference type="ARBA" id="ARBA00015394"/>
    </source>
</evidence>
<dbReference type="PANTHER" id="PTHR10617">
    <property type="entry name" value="ELECTRON TRANSFER FLAVOPROTEIN-UBIQUINONE OXIDOREDUCTASE"/>
    <property type="match status" value="1"/>
</dbReference>
<evidence type="ECO:0000313" key="23">
    <source>
        <dbReference type="EMBL" id="MBA0871438.1"/>
    </source>
</evidence>
<sequence>MHRFLSISSKSTSLKNQQQLHLPLVSSVSSATPKGQSCSHYFNQKSPSLGSRLGFDRVFSSGYFPNRVNLREHERNGNGFLRLKGLVGEIRNYSSETDRESIDYDVVIVGAGPAGLSAAIRFKQLCQEKNADFSVCVVEKGAEVGAHILSGNVFEPRALNELLPQWKDEEAPINVPVSSDKFWFLTKDRAISLPSPFDNKGNYVISLSQLVRWMGVKAEELGVEIYPGFAASEILYDEDNNVVGIGTNDMGVAKDGSRKENFQRGVALKGISLSLSLFLYKIMKEYKLREKVQAQHQTYALGIKEVWEIDEKKHKPGAVLHTLGWPLDSKTYGGSFLYHMKDRQVIKFLLLPSPSNTTTTFEPKDCTFPNEQWLWEWFEDPRSDGRKALYQTAPGGWLSIQISIGLVVALNYHNPFLNPYEEFQKLKHHPSIKPLLEGGTVLQYGARTLNEGGFQSVPYPVFPGGAIIGCSAGFLNVPKIKGTHTAMKSGMLAAEATFGVLHEGSNMEAYWDALRSSWVWEELHRARNYRPAFEYGLFPGLALSAMEHYVLKGKSPFTFKHGKPDHEATNVAKLHSSIQYPKPDGVLSFDVPTSLHRSNTNHNHDQPAHLRLRDPNIPETVNLPEYAGPESRYCPARVYEYVPDEKNQLKLQINAQNCLHCKVIPGTIIKMVGLNDVQACDIKDPKQNIEWTVPEGGGGPGYSVM</sequence>
<feature type="domain" description="ETF-QO/FixX C-terminal" evidence="21">
    <location>
        <begin position="585"/>
        <end position="703"/>
    </location>
</feature>
<feature type="domain" description="ETF-QO/FixC ubiquinone-binding" evidence="22">
    <location>
        <begin position="299"/>
        <end position="345"/>
    </location>
</feature>
<name>A0A7J9MKF3_GOSSC</name>
<dbReference type="InterPro" id="IPR036188">
    <property type="entry name" value="FAD/NAD-bd_sf"/>
</dbReference>
<evidence type="ECO:0000256" key="19">
    <source>
        <dbReference type="ARBA" id="ARBA00023136"/>
    </source>
</evidence>
<evidence type="ECO:0000256" key="10">
    <source>
        <dbReference type="ARBA" id="ARBA00022792"/>
    </source>
</evidence>
<keyword evidence="24" id="KW-1185">Reference proteome</keyword>
<keyword evidence="10" id="KW-0999">Mitochondrion inner membrane</keyword>
<keyword evidence="15" id="KW-0408">Iron</keyword>
<evidence type="ECO:0000256" key="5">
    <source>
        <dbReference type="ARBA" id="ARBA00012696"/>
    </source>
</evidence>
<evidence type="ECO:0000256" key="16">
    <source>
        <dbReference type="ARBA" id="ARBA00023014"/>
    </source>
</evidence>
<comment type="subcellular location">
    <subcellularLocation>
        <location evidence="3">Mitochondrion inner membrane</location>
    </subcellularLocation>
</comment>
<dbReference type="SUPFAM" id="SSF54373">
    <property type="entry name" value="FAD-linked reductases, C-terminal domain"/>
    <property type="match status" value="2"/>
</dbReference>
<comment type="caution">
    <text evidence="23">The sequence shown here is derived from an EMBL/GenBank/DDBJ whole genome shotgun (WGS) entry which is preliminary data.</text>
</comment>
<dbReference type="PANTHER" id="PTHR10617:SF107">
    <property type="entry name" value="ELECTRON TRANSFER FLAVOPROTEIN-UBIQUINONE OXIDOREDUCTASE, MITOCHONDRIAL"/>
    <property type="match status" value="1"/>
</dbReference>
<reference evidence="23 24" key="1">
    <citation type="journal article" date="2019" name="Genome Biol. Evol.">
        <title>Insights into the evolution of the New World diploid cottons (Gossypium, subgenus Houzingenia) based on genome sequencing.</title>
        <authorList>
            <person name="Grover C.E."/>
            <person name="Arick M.A. 2nd"/>
            <person name="Thrash A."/>
            <person name="Conover J.L."/>
            <person name="Sanders W.S."/>
            <person name="Peterson D.G."/>
            <person name="Frelichowski J.E."/>
            <person name="Scheffler J.A."/>
            <person name="Scheffler B.E."/>
            <person name="Wendel J.F."/>
        </authorList>
    </citation>
    <scope>NUCLEOTIDE SEQUENCE [LARGE SCALE GENOMIC DNA]</scope>
    <source>
        <strain evidence="23">1</strain>
        <tissue evidence="23">Leaf</tissue>
    </source>
</reference>
<keyword evidence="18" id="KW-0496">Mitochondrion</keyword>
<keyword evidence="16" id="KW-0411">Iron-sulfur</keyword>
<evidence type="ECO:0000256" key="11">
    <source>
        <dbReference type="ARBA" id="ARBA00022827"/>
    </source>
</evidence>
<gene>
    <name evidence="23" type="ORF">Goshw_025656</name>
</gene>
<evidence type="ECO:0000313" key="24">
    <source>
        <dbReference type="Proteomes" id="UP000593576"/>
    </source>
</evidence>
<evidence type="ECO:0000256" key="4">
    <source>
        <dbReference type="ARBA" id="ARBA00006796"/>
    </source>
</evidence>
<comment type="similarity">
    <text evidence="4">Belongs to the ETF-QO/FixC family.</text>
</comment>
<dbReference type="Pfam" id="PF13450">
    <property type="entry name" value="NAD_binding_8"/>
    <property type="match status" value="1"/>
</dbReference>
<accession>A0A7J9MKF3</accession>
<evidence type="ECO:0000256" key="13">
    <source>
        <dbReference type="ARBA" id="ARBA00022982"/>
    </source>
</evidence>
<dbReference type="Gene3D" id="3.30.9.90">
    <property type="match status" value="1"/>
</dbReference>
<dbReference type="Pfam" id="PF05187">
    <property type="entry name" value="Fer4_ETF_QO"/>
    <property type="match status" value="1"/>
</dbReference>
<dbReference type="EC" id="1.5.5.1" evidence="5"/>
<dbReference type="GO" id="GO:0004174">
    <property type="term" value="F:electron-transferring-flavoprotein dehydrogenase activity"/>
    <property type="evidence" value="ECO:0007669"/>
    <property type="project" value="UniProtKB-EC"/>
</dbReference>